<dbReference type="InterPro" id="IPR001789">
    <property type="entry name" value="Sig_transdc_resp-reg_receiver"/>
</dbReference>
<dbReference type="GO" id="GO:0003677">
    <property type="term" value="F:DNA binding"/>
    <property type="evidence" value="ECO:0007669"/>
    <property type="project" value="UniProtKB-KW"/>
</dbReference>
<dbReference type="InterPro" id="IPR036388">
    <property type="entry name" value="WH-like_DNA-bd_sf"/>
</dbReference>
<proteinExistence type="predicted"/>
<dbReference type="GO" id="GO:0003700">
    <property type="term" value="F:DNA-binding transcription factor activity"/>
    <property type="evidence" value="ECO:0007669"/>
    <property type="project" value="InterPro"/>
</dbReference>
<dbReference type="SMART" id="SM00448">
    <property type="entry name" value="REC"/>
    <property type="match status" value="1"/>
</dbReference>
<keyword evidence="8 9" id="KW-0804">Transcription</keyword>
<evidence type="ECO:0000256" key="5">
    <source>
        <dbReference type="ARBA" id="ARBA00023015"/>
    </source>
</evidence>
<evidence type="ECO:0000256" key="7">
    <source>
        <dbReference type="ARBA" id="ARBA00023159"/>
    </source>
</evidence>
<dbReference type="KEGG" id="pms:KNP414_06887"/>
<dbReference type="PIRSF" id="PIRSF006171">
    <property type="entry name" value="RR_citrat_malat"/>
    <property type="match status" value="1"/>
</dbReference>
<evidence type="ECO:0000313" key="13">
    <source>
        <dbReference type="Proteomes" id="UP000006620"/>
    </source>
</evidence>
<evidence type="ECO:0000313" key="12">
    <source>
        <dbReference type="EMBL" id="AEI45405.1"/>
    </source>
</evidence>
<dbReference type="Gene3D" id="3.40.50.2300">
    <property type="match status" value="1"/>
</dbReference>
<dbReference type="AlphaFoldDB" id="F8FGM8"/>
<dbReference type="PANTHER" id="PTHR45526:SF1">
    <property type="entry name" value="TRANSCRIPTIONAL REGULATORY PROTEIN DCUR-RELATED"/>
    <property type="match status" value="1"/>
</dbReference>
<organism evidence="12 13">
    <name type="scientific">Paenibacillus mucilaginosus (strain KNP414)</name>
    <dbReference type="NCBI Taxonomy" id="1036673"/>
    <lineage>
        <taxon>Bacteria</taxon>
        <taxon>Bacillati</taxon>
        <taxon>Bacillota</taxon>
        <taxon>Bacilli</taxon>
        <taxon>Bacillales</taxon>
        <taxon>Paenibacillaceae</taxon>
        <taxon>Paenibacillus</taxon>
    </lineage>
</organism>
<sequence length="241" mass="26902">MNSTPSRFSVILIEDDPMVQEVNRQFIERVEGFRVEAAASNGNEGLQLIRTMRPDLVFLDIFMPGLGGIETLAQLRSEQFPVEVIVVSAANDQRTVEQMLRNGAFDYIMKPFKFERVRQALERFRSMKHTLGSEQPLTQADLDRLRFASAAHADDAAPAGPSELPKGLQAVTMKQIVGFLSGQARPLSAEEVAEGVGIARVTARRYLDYLEKNGRVRLDLQYGVGRPVNTYVMTTKADGWL</sequence>
<name>F8FGM8_PAEMK</name>
<keyword evidence="5 9" id="KW-0805">Transcription regulation</keyword>
<dbReference type="CDD" id="cd19925">
    <property type="entry name" value="REC_citrate_TCS"/>
    <property type="match status" value="1"/>
</dbReference>
<dbReference type="Pfam" id="PF00072">
    <property type="entry name" value="Response_reg"/>
    <property type="match status" value="1"/>
</dbReference>
<dbReference type="PATRIC" id="fig|1036673.3.peg.6429"/>
<reference evidence="13" key="1">
    <citation type="submission" date="2011-06" db="EMBL/GenBank/DDBJ databases">
        <title>Complete genome sequence of Paenibacillus mucilaginosus KNP414.</title>
        <authorList>
            <person name="Wang J."/>
            <person name="Hu S."/>
            <person name="Hu X."/>
            <person name="Zhang B."/>
            <person name="Dong D."/>
            <person name="Zhang S."/>
            <person name="Zhao K."/>
            <person name="Wu D."/>
        </authorList>
    </citation>
    <scope>NUCLEOTIDE SEQUENCE [LARGE SCALE GENOMIC DNA]</scope>
    <source>
        <strain evidence="13">KNP414</strain>
    </source>
</reference>
<evidence type="ECO:0000256" key="10">
    <source>
        <dbReference type="PROSITE-ProRule" id="PRU00169"/>
    </source>
</evidence>
<evidence type="ECO:0000256" key="4">
    <source>
        <dbReference type="ARBA" id="ARBA00023012"/>
    </source>
</evidence>
<feature type="domain" description="Response regulatory" evidence="11">
    <location>
        <begin position="9"/>
        <end position="125"/>
    </location>
</feature>
<evidence type="ECO:0000256" key="1">
    <source>
        <dbReference type="ARBA" id="ARBA00004496"/>
    </source>
</evidence>
<keyword evidence="7 9" id="KW-0010">Activator</keyword>
<dbReference type="InterPro" id="IPR024187">
    <property type="entry name" value="Sig_transdc_resp-reg_cit/mal"/>
</dbReference>
<dbReference type="HOGENOM" id="CLU_000445_39_0_9"/>
<gene>
    <name evidence="12" type="primary">dctR</name>
    <name evidence="12" type="ordered locus">KNP414_06887</name>
</gene>
<dbReference type="Proteomes" id="UP000006620">
    <property type="component" value="Chromosome"/>
</dbReference>
<evidence type="ECO:0000256" key="3">
    <source>
        <dbReference type="ARBA" id="ARBA00022553"/>
    </source>
</evidence>
<accession>F8FGM8</accession>
<dbReference type="PANTHER" id="PTHR45526">
    <property type="entry name" value="TRANSCRIPTIONAL REGULATORY PROTEIN DPIA"/>
    <property type="match status" value="1"/>
</dbReference>
<dbReference type="Pfam" id="PF09339">
    <property type="entry name" value="HTH_IclR"/>
    <property type="match status" value="1"/>
</dbReference>
<dbReference type="InterPro" id="IPR036390">
    <property type="entry name" value="WH_DNA-bd_sf"/>
</dbReference>
<dbReference type="Gene3D" id="1.10.10.10">
    <property type="entry name" value="Winged helix-like DNA-binding domain superfamily/Winged helix DNA-binding domain"/>
    <property type="match status" value="1"/>
</dbReference>
<dbReference type="InterPro" id="IPR005471">
    <property type="entry name" value="Tscrpt_reg_IclR_N"/>
</dbReference>
<evidence type="ECO:0000256" key="8">
    <source>
        <dbReference type="ARBA" id="ARBA00023163"/>
    </source>
</evidence>
<feature type="modified residue" description="4-aspartylphosphate" evidence="10">
    <location>
        <position position="60"/>
    </location>
</feature>
<dbReference type="PROSITE" id="PS50110">
    <property type="entry name" value="RESPONSE_REGULATORY"/>
    <property type="match status" value="1"/>
</dbReference>
<dbReference type="InterPro" id="IPR011006">
    <property type="entry name" value="CheY-like_superfamily"/>
</dbReference>
<dbReference type="EMBL" id="CP002869">
    <property type="protein sequence ID" value="AEI45405.1"/>
    <property type="molecule type" value="Genomic_DNA"/>
</dbReference>
<keyword evidence="6 9" id="KW-0238">DNA-binding</keyword>
<keyword evidence="3 10" id="KW-0597">Phosphoprotein</keyword>
<dbReference type="InterPro" id="IPR051271">
    <property type="entry name" value="2C-system_Tx_regulators"/>
</dbReference>
<dbReference type="RefSeq" id="WP_013920549.1">
    <property type="nucleotide sequence ID" value="NC_015690.1"/>
</dbReference>
<reference evidence="12 13" key="2">
    <citation type="journal article" date="2013" name="Genome Announc.">
        <title>Genome Sequence of Growth-Improving Paenibacillus mucilaginosus Strain KNP414.</title>
        <authorList>
            <person name="Lu J.J."/>
            <person name="Wang J.F."/>
            <person name="Hu X.F."/>
        </authorList>
    </citation>
    <scope>NUCLEOTIDE SEQUENCE [LARGE SCALE GENOMIC DNA]</scope>
    <source>
        <strain evidence="12 13">KNP414</strain>
    </source>
</reference>
<comment type="subcellular location">
    <subcellularLocation>
        <location evidence="1 9">Cytoplasm</location>
    </subcellularLocation>
</comment>
<dbReference type="SUPFAM" id="SSF46785">
    <property type="entry name" value="Winged helix' DNA-binding domain"/>
    <property type="match status" value="1"/>
</dbReference>
<dbReference type="GO" id="GO:0000156">
    <property type="term" value="F:phosphorelay response regulator activity"/>
    <property type="evidence" value="ECO:0007669"/>
    <property type="project" value="TreeGrafter"/>
</dbReference>
<evidence type="ECO:0000259" key="11">
    <source>
        <dbReference type="PROSITE" id="PS50110"/>
    </source>
</evidence>
<evidence type="ECO:0000256" key="6">
    <source>
        <dbReference type="ARBA" id="ARBA00023125"/>
    </source>
</evidence>
<evidence type="ECO:0000256" key="2">
    <source>
        <dbReference type="ARBA" id="ARBA00022490"/>
    </source>
</evidence>
<protein>
    <recommendedName>
        <fullName evidence="9">Transcriptional regulatory protein</fullName>
    </recommendedName>
</protein>
<dbReference type="GO" id="GO:0005737">
    <property type="term" value="C:cytoplasm"/>
    <property type="evidence" value="ECO:0007669"/>
    <property type="project" value="UniProtKB-SubCell"/>
</dbReference>
<dbReference type="SUPFAM" id="SSF52172">
    <property type="entry name" value="CheY-like"/>
    <property type="match status" value="1"/>
</dbReference>
<evidence type="ECO:0000256" key="9">
    <source>
        <dbReference type="PIRNR" id="PIRNR006171"/>
    </source>
</evidence>
<keyword evidence="4 9" id="KW-0902">Two-component regulatory system</keyword>
<keyword evidence="2 9" id="KW-0963">Cytoplasm</keyword>